<evidence type="ECO:0000256" key="4">
    <source>
        <dbReference type="ARBA" id="ARBA00016436"/>
    </source>
</evidence>
<dbReference type="GO" id="GO:0005886">
    <property type="term" value="C:plasma membrane"/>
    <property type="evidence" value="ECO:0007669"/>
    <property type="project" value="TreeGrafter"/>
</dbReference>
<keyword evidence="9 13" id="KW-0418">Kinase</keyword>
<evidence type="ECO:0000256" key="12">
    <source>
        <dbReference type="ARBA" id="ARBA00029757"/>
    </source>
</evidence>
<evidence type="ECO:0000256" key="2">
    <source>
        <dbReference type="ARBA" id="ARBA00004870"/>
    </source>
</evidence>
<dbReference type="RefSeq" id="WP_222875297.1">
    <property type="nucleotide sequence ID" value="NZ_AP023361.1"/>
</dbReference>
<keyword evidence="6 13" id="KW-0441">Lipid A biosynthesis</keyword>
<reference evidence="14 15" key="1">
    <citation type="submission" date="2020-08" db="EMBL/GenBank/DDBJ databases">
        <title>Genome sequence of Rhizobiales bacterium strain IZ6.</title>
        <authorList>
            <person name="Nakai R."/>
            <person name="Naganuma T."/>
        </authorList>
    </citation>
    <scope>NUCLEOTIDE SEQUENCE [LARGE SCALE GENOMIC DNA]</scope>
    <source>
        <strain evidence="14 15">IZ6</strain>
    </source>
</reference>
<protein>
    <recommendedName>
        <fullName evidence="4 13">Tetraacyldisaccharide 4'-kinase</fullName>
        <ecNumber evidence="3 13">2.7.1.130</ecNumber>
    </recommendedName>
    <alternativeName>
        <fullName evidence="12 13">Lipid A 4'-kinase</fullName>
    </alternativeName>
</protein>
<dbReference type="Pfam" id="PF02606">
    <property type="entry name" value="LpxK"/>
    <property type="match status" value="1"/>
</dbReference>
<dbReference type="GO" id="GO:0009029">
    <property type="term" value="F:lipid-A 4'-kinase activity"/>
    <property type="evidence" value="ECO:0007669"/>
    <property type="project" value="UniProtKB-UniRule"/>
</dbReference>
<proteinExistence type="inferred from homology"/>
<dbReference type="KEGG" id="tso:IZ6_24050"/>
<evidence type="ECO:0000256" key="13">
    <source>
        <dbReference type="HAMAP-Rule" id="MF_00409"/>
    </source>
</evidence>
<keyword evidence="7 13" id="KW-0808">Transferase</keyword>
<dbReference type="EC" id="2.7.1.130" evidence="3 13"/>
<name>A0A6S6QXA3_9HYPH</name>
<organism evidence="14 15">
    <name type="scientific">Terrihabitans soli</name>
    <dbReference type="NCBI Taxonomy" id="708113"/>
    <lineage>
        <taxon>Bacteria</taxon>
        <taxon>Pseudomonadati</taxon>
        <taxon>Pseudomonadota</taxon>
        <taxon>Alphaproteobacteria</taxon>
        <taxon>Hyphomicrobiales</taxon>
        <taxon>Terrihabitans</taxon>
    </lineage>
</organism>
<keyword evidence="5 13" id="KW-0444">Lipid biosynthesis</keyword>
<keyword evidence="10 13" id="KW-0067">ATP-binding</keyword>
<dbReference type="GO" id="GO:0009244">
    <property type="term" value="P:lipopolysaccharide core region biosynthetic process"/>
    <property type="evidence" value="ECO:0007669"/>
    <property type="project" value="TreeGrafter"/>
</dbReference>
<evidence type="ECO:0000256" key="10">
    <source>
        <dbReference type="ARBA" id="ARBA00022840"/>
    </source>
</evidence>
<keyword evidence="11 13" id="KW-0443">Lipid metabolism</keyword>
<evidence type="ECO:0000256" key="9">
    <source>
        <dbReference type="ARBA" id="ARBA00022777"/>
    </source>
</evidence>
<evidence type="ECO:0000256" key="11">
    <source>
        <dbReference type="ARBA" id="ARBA00023098"/>
    </source>
</evidence>
<comment type="pathway">
    <text evidence="2 13">Glycolipid biosynthesis; lipid IV(A) biosynthesis; lipid IV(A) from (3R)-3-hydroxytetradecanoyl-[acyl-carrier-protein] and UDP-N-acetyl-alpha-D-glucosamine: step 6/6.</text>
</comment>
<dbReference type="GO" id="GO:0009245">
    <property type="term" value="P:lipid A biosynthetic process"/>
    <property type="evidence" value="ECO:0007669"/>
    <property type="project" value="UniProtKB-UniRule"/>
</dbReference>
<dbReference type="SUPFAM" id="SSF52540">
    <property type="entry name" value="P-loop containing nucleoside triphosphate hydrolases"/>
    <property type="match status" value="1"/>
</dbReference>
<evidence type="ECO:0000256" key="5">
    <source>
        <dbReference type="ARBA" id="ARBA00022516"/>
    </source>
</evidence>
<comment type="similarity">
    <text evidence="13">Belongs to the LpxK family.</text>
</comment>
<keyword evidence="15" id="KW-1185">Reference proteome</keyword>
<evidence type="ECO:0000313" key="15">
    <source>
        <dbReference type="Proteomes" id="UP000515317"/>
    </source>
</evidence>
<dbReference type="Proteomes" id="UP000515317">
    <property type="component" value="Chromosome"/>
</dbReference>
<dbReference type="GO" id="GO:0005524">
    <property type="term" value="F:ATP binding"/>
    <property type="evidence" value="ECO:0007669"/>
    <property type="project" value="UniProtKB-UniRule"/>
</dbReference>
<gene>
    <name evidence="13 14" type="primary">lpxK</name>
    <name evidence="14" type="ORF">IZ6_24050</name>
</gene>
<evidence type="ECO:0000256" key="8">
    <source>
        <dbReference type="ARBA" id="ARBA00022741"/>
    </source>
</evidence>
<dbReference type="InterPro" id="IPR027417">
    <property type="entry name" value="P-loop_NTPase"/>
</dbReference>
<evidence type="ECO:0000256" key="6">
    <source>
        <dbReference type="ARBA" id="ARBA00022556"/>
    </source>
</evidence>
<dbReference type="UniPathway" id="UPA00359">
    <property type="reaction ID" value="UER00482"/>
</dbReference>
<dbReference type="NCBIfam" id="TIGR00682">
    <property type="entry name" value="lpxK"/>
    <property type="match status" value="1"/>
</dbReference>
<evidence type="ECO:0000256" key="7">
    <source>
        <dbReference type="ARBA" id="ARBA00022679"/>
    </source>
</evidence>
<dbReference type="HAMAP" id="MF_00409">
    <property type="entry name" value="LpxK"/>
    <property type="match status" value="1"/>
</dbReference>
<comment type="catalytic activity">
    <reaction evidence="13">
        <text>a lipid A disaccharide + ATP = a lipid IVA + ADP + H(+)</text>
        <dbReference type="Rhea" id="RHEA:67840"/>
        <dbReference type="ChEBI" id="CHEBI:15378"/>
        <dbReference type="ChEBI" id="CHEBI:30616"/>
        <dbReference type="ChEBI" id="CHEBI:176343"/>
        <dbReference type="ChEBI" id="CHEBI:176425"/>
        <dbReference type="ChEBI" id="CHEBI:456216"/>
        <dbReference type="EC" id="2.7.1.130"/>
    </reaction>
</comment>
<dbReference type="PANTHER" id="PTHR42724">
    <property type="entry name" value="TETRAACYLDISACCHARIDE 4'-KINASE"/>
    <property type="match status" value="1"/>
</dbReference>
<sequence length="327" mass="34734">MRAPDFWWRPAPSFLARLLSPFGAFYGARTLARMGLPGKASSIPVICVGNPVAGGAGKTPAAIEIARLLNLARRNPVFLTRGYGGKLEGPVRVDPKTHTARDVGDEPLLLCRTAPCVVAHDRVSGAALAAKFGDVIVMDDGFQNPSLKKDMSLLVIDTEQGIGNGLCIPAGPLRAPIEDQLARADAVILIGEGKAAGFLGRRKKPPQLAARLVPDAKLAGALKGRRVLAFAGIGRPQKFSGTLKALGADVVRLAAFGDHHVFTVAEARALLDEAAREDLTLVTTEKDFARLTGPELKWLADKTYALPVRLAFDNPKLVTSGLKKLFG</sequence>
<comment type="function">
    <text evidence="1 13">Transfers the gamma-phosphate of ATP to the 4'-position of a tetraacyldisaccharide 1-phosphate intermediate (termed DS-1-P) to form tetraacyldisaccharide 1,4'-bis-phosphate (lipid IVA).</text>
</comment>
<dbReference type="InterPro" id="IPR003758">
    <property type="entry name" value="LpxK"/>
</dbReference>
<dbReference type="EMBL" id="AP023361">
    <property type="protein sequence ID" value="BCJ91670.1"/>
    <property type="molecule type" value="Genomic_DNA"/>
</dbReference>
<evidence type="ECO:0000256" key="1">
    <source>
        <dbReference type="ARBA" id="ARBA00002274"/>
    </source>
</evidence>
<feature type="binding site" evidence="13">
    <location>
        <begin position="52"/>
        <end position="59"/>
    </location>
    <ligand>
        <name>ATP</name>
        <dbReference type="ChEBI" id="CHEBI:30616"/>
    </ligand>
</feature>
<accession>A0A6S6QXA3</accession>
<keyword evidence="8 13" id="KW-0547">Nucleotide-binding</keyword>
<dbReference type="PANTHER" id="PTHR42724:SF1">
    <property type="entry name" value="TETRAACYLDISACCHARIDE 4'-KINASE, MITOCHONDRIAL-RELATED"/>
    <property type="match status" value="1"/>
</dbReference>
<dbReference type="AlphaFoldDB" id="A0A6S6QXA3"/>
<evidence type="ECO:0000256" key="3">
    <source>
        <dbReference type="ARBA" id="ARBA00012071"/>
    </source>
</evidence>
<evidence type="ECO:0000313" key="14">
    <source>
        <dbReference type="EMBL" id="BCJ91670.1"/>
    </source>
</evidence>